<gene>
    <name evidence="10" type="ORF">A4U43_C07F36930</name>
</gene>
<comment type="subcellular location">
    <subcellularLocation>
        <location evidence="1">Membrane</location>
    </subcellularLocation>
</comment>
<dbReference type="PANTHER" id="PTHR37247:SF1">
    <property type="entry name" value="TRANSMEMBRANE PROTEIN"/>
    <property type="match status" value="1"/>
</dbReference>
<evidence type="ECO:0000256" key="1">
    <source>
        <dbReference type="ARBA" id="ARBA00004370"/>
    </source>
</evidence>
<dbReference type="Gene3D" id="1.20.5.1030">
    <property type="entry name" value="Preprotein translocase secy subunit"/>
    <property type="match status" value="1"/>
</dbReference>
<dbReference type="GO" id="GO:0006886">
    <property type="term" value="P:intracellular protein transport"/>
    <property type="evidence" value="ECO:0007669"/>
    <property type="project" value="InterPro"/>
</dbReference>
<evidence type="ECO:0000256" key="2">
    <source>
        <dbReference type="ARBA" id="ARBA00008274"/>
    </source>
</evidence>
<evidence type="ECO:0000256" key="5">
    <source>
        <dbReference type="ARBA" id="ARBA00022927"/>
    </source>
</evidence>
<dbReference type="OrthoDB" id="1913236at2759"/>
<sequence length="148" mass="16480">MIAATNLAYRSGSILCSRPLVSIHQSSKLQLRLLKVPIKAIPHPSPIYRIIKCASSGRNVHQAISSDGSQHDSFLLNMVKDMMRSLRSLAIFLAEQPSQLKYIEWPTFQDTWKTATLTLVLMALLIVALSTVDSSLCYVLTLLLRRAA</sequence>
<evidence type="ECO:0000256" key="7">
    <source>
        <dbReference type="ARBA" id="ARBA00023010"/>
    </source>
</evidence>
<dbReference type="PANTHER" id="PTHR37247">
    <property type="entry name" value="TRANSMEMBRANE PROTEIN"/>
    <property type="match status" value="1"/>
</dbReference>
<dbReference type="OMA" id="CASIRSN"/>
<evidence type="ECO:0000256" key="3">
    <source>
        <dbReference type="ARBA" id="ARBA00022448"/>
    </source>
</evidence>
<evidence type="ECO:0000256" key="9">
    <source>
        <dbReference type="SAM" id="Phobius"/>
    </source>
</evidence>
<keyword evidence="4 9" id="KW-0812">Transmembrane</keyword>
<keyword evidence="7" id="KW-0811">Translocation</keyword>
<reference evidence="11" key="1">
    <citation type="journal article" date="2017" name="Nat. Commun.">
        <title>The asparagus genome sheds light on the origin and evolution of a young Y chromosome.</title>
        <authorList>
            <person name="Harkess A."/>
            <person name="Zhou J."/>
            <person name="Xu C."/>
            <person name="Bowers J.E."/>
            <person name="Van der Hulst R."/>
            <person name="Ayyampalayam S."/>
            <person name="Mercati F."/>
            <person name="Riccardi P."/>
            <person name="McKain M.R."/>
            <person name="Kakrana A."/>
            <person name="Tang H."/>
            <person name="Ray J."/>
            <person name="Groenendijk J."/>
            <person name="Arikit S."/>
            <person name="Mathioni S.M."/>
            <person name="Nakano M."/>
            <person name="Shan H."/>
            <person name="Telgmann-Rauber A."/>
            <person name="Kanno A."/>
            <person name="Yue Z."/>
            <person name="Chen H."/>
            <person name="Li W."/>
            <person name="Chen Y."/>
            <person name="Xu X."/>
            <person name="Zhang Y."/>
            <person name="Luo S."/>
            <person name="Chen H."/>
            <person name="Gao J."/>
            <person name="Mao Z."/>
            <person name="Pires J.C."/>
            <person name="Luo M."/>
            <person name="Kudrna D."/>
            <person name="Wing R.A."/>
            <person name="Meyers B.C."/>
            <person name="Yi K."/>
            <person name="Kong H."/>
            <person name="Lavrijsen P."/>
            <person name="Sunseri F."/>
            <person name="Falavigna A."/>
            <person name="Ye Y."/>
            <person name="Leebens-Mack J.H."/>
            <person name="Chen G."/>
        </authorList>
    </citation>
    <scope>NUCLEOTIDE SEQUENCE [LARGE SCALE GENOMIC DNA]</scope>
    <source>
        <strain evidence="11">cv. DH0086</strain>
    </source>
</reference>
<dbReference type="InterPro" id="IPR038379">
    <property type="entry name" value="SecE_sf"/>
</dbReference>
<keyword evidence="11" id="KW-1185">Reference proteome</keyword>
<dbReference type="Gramene" id="ONK65422">
    <property type="protein sequence ID" value="ONK65422"/>
    <property type="gene ID" value="A4U43_C07F36930"/>
</dbReference>
<keyword evidence="3" id="KW-0813">Transport</keyword>
<dbReference type="InterPro" id="IPR001901">
    <property type="entry name" value="Translocase_SecE/Sec61-g"/>
</dbReference>
<dbReference type="GO" id="GO:0006605">
    <property type="term" value="P:protein targeting"/>
    <property type="evidence" value="ECO:0007669"/>
    <property type="project" value="InterPro"/>
</dbReference>
<keyword evidence="5" id="KW-0653">Protein transport</keyword>
<evidence type="ECO:0000256" key="4">
    <source>
        <dbReference type="ARBA" id="ARBA00022692"/>
    </source>
</evidence>
<dbReference type="Proteomes" id="UP000243459">
    <property type="component" value="Chromosome 7"/>
</dbReference>
<keyword evidence="6 9" id="KW-1133">Transmembrane helix</keyword>
<accession>A0A5P1EHQ1</accession>
<comment type="similarity">
    <text evidence="2">Belongs to the SecE/SEC61-gamma family.</text>
</comment>
<proteinExistence type="inferred from homology"/>
<evidence type="ECO:0000313" key="10">
    <source>
        <dbReference type="EMBL" id="ONK65422.1"/>
    </source>
</evidence>
<protein>
    <submittedName>
        <fullName evidence="10">Uncharacterized protein</fullName>
    </submittedName>
</protein>
<evidence type="ECO:0000313" key="11">
    <source>
        <dbReference type="Proteomes" id="UP000243459"/>
    </source>
</evidence>
<dbReference type="EMBL" id="CM007387">
    <property type="protein sequence ID" value="ONK65422.1"/>
    <property type="molecule type" value="Genomic_DNA"/>
</dbReference>
<dbReference type="GO" id="GO:0009528">
    <property type="term" value="C:plastid inner membrane"/>
    <property type="evidence" value="ECO:0007669"/>
    <property type="project" value="EnsemblPlants"/>
</dbReference>
<organism evidence="10 11">
    <name type="scientific">Asparagus officinalis</name>
    <name type="common">Garden asparagus</name>
    <dbReference type="NCBI Taxonomy" id="4686"/>
    <lineage>
        <taxon>Eukaryota</taxon>
        <taxon>Viridiplantae</taxon>
        <taxon>Streptophyta</taxon>
        <taxon>Embryophyta</taxon>
        <taxon>Tracheophyta</taxon>
        <taxon>Spermatophyta</taxon>
        <taxon>Magnoliopsida</taxon>
        <taxon>Liliopsida</taxon>
        <taxon>Asparagales</taxon>
        <taxon>Asparagaceae</taxon>
        <taxon>Asparagoideae</taxon>
        <taxon>Asparagus</taxon>
    </lineage>
</organism>
<keyword evidence="8 9" id="KW-0472">Membrane</keyword>
<dbReference type="Pfam" id="PF00584">
    <property type="entry name" value="SecE"/>
    <property type="match status" value="1"/>
</dbReference>
<dbReference type="GO" id="GO:0071806">
    <property type="term" value="P:protein transmembrane transport"/>
    <property type="evidence" value="ECO:0007669"/>
    <property type="project" value="EnsemblPlants"/>
</dbReference>
<feature type="transmembrane region" description="Helical" evidence="9">
    <location>
        <begin position="119"/>
        <end position="144"/>
    </location>
</feature>
<dbReference type="GO" id="GO:0090351">
    <property type="term" value="P:seedling development"/>
    <property type="evidence" value="ECO:0007669"/>
    <property type="project" value="EnsemblPlants"/>
</dbReference>
<name>A0A5P1EHQ1_ASPOF</name>
<evidence type="ECO:0000256" key="8">
    <source>
        <dbReference type="ARBA" id="ARBA00023136"/>
    </source>
</evidence>
<evidence type="ECO:0000256" key="6">
    <source>
        <dbReference type="ARBA" id="ARBA00022989"/>
    </source>
</evidence>
<dbReference type="AlphaFoldDB" id="A0A5P1EHQ1"/>